<evidence type="ECO:0000313" key="4">
    <source>
        <dbReference type="Proteomes" id="UP000286134"/>
    </source>
</evidence>
<feature type="compositionally biased region" description="Polar residues" evidence="1">
    <location>
        <begin position="539"/>
        <end position="549"/>
    </location>
</feature>
<evidence type="ECO:0000259" key="2">
    <source>
        <dbReference type="Pfam" id="PF21685"/>
    </source>
</evidence>
<dbReference type="AlphaFoldDB" id="A0A420H6W4"/>
<evidence type="ECO:0000313" key="3">
    <source>
        <dbReference type="EMBL" id="RKF53147.1"/>
    </source>
</evidence>
<dbReference type="Proteomes" id="UP000286134">
    <property type="component" value="Unassembled WGS sequence"/>
</dbReference>
<dbReference type="Pfam" id="PF21685">
    <property type="entry name" value="Fungal_virus_P2_N"/>
    <property type="match status" value="2"/>
</dbReference>
<gene>
    <name evidence="3" type="ORF">OnM2_108026</name>
</gene>
<name>A0A420H6W4_9PEZI</name>
<dbReference type="EMBL" id="MCFK01010842">
    <property type="protein sequence ID" value="RKF53147.1"/>
    <property type="molecule type" value="Genomic_DNA"/>
</dbReference>
<organism evidence="3 4">
    <name type="scientific">Erysiphe neolycopersici</name>
    <dbReference type="NCBI Taxonomy" id="212602"/>
    <lineage>
        <taxon>Eukaryota</taxon>
        <taxon>Fungi</taxon>
        <taxon>Dikarya</taxon>
        <taxon>Ascomycota</taxon>
        <taxon>Pezizomycotina</taxon>
        <taxon>Leotiomycetes</taxon>
        <taxon>Erysiphales</taxon>
        <taxon>Erysiphaceae</taxon>
        <taxon>Erysiphe</taxon>
    </lineage>
</organism>
<protein>
    <submittedName>
        <fullName evidence="3">Capsid protein</fullName>
    </submittedName>
</protein>
<evidence type="ECO:0000256" key="1">
    <source>
        <dbReference type="SAM" id="MobiDB-lite"/>
    </source>
</evidence>
<feature type="domain" description="Capsid protein N-terminal" evidence="2">
    <location>
        <begin position="96"/>
        <end position="200"/>
    </location>
</feature>
<keyword evidence="4" id="KW-1185">Reference proteome</keyword>
<proteinExistence type="predicted"/>
<accession>A0A420H6W4</accession>
<feature type="region of interest" description="Disordered" evidence="1">
    <location>
        <begin position="520"/>
        <end position="549"/>
    </location>
</feature>
<dbReference type="InterPro" id="IPR049324">
    <property type="entry name" value="P2_N_fungal_virus"/>
</dbReference>
<reference evidence="3 4" key="1">
    <citation type="journal article" date="2018" name="BMC Genomics">
        <title>Comparative genome analyses reveal sequence features reflecting distinct modes of host-adaptation between dicot and monocot powdery mildew.</title>
        <authorList>
            <person name="Wu Y."/>
            <person name="Ma X."/>
            <person name="Pan Z."/>
            <person name="Kale S.D."/>
            <person name="Song Y."/>
            <person name="King H."/>
            <person name="Zhang Q."/>
            <person name="Presley C."/>
            <person name="Deng X."/>
            <person name="Wei C.I."/>
            <person name="Xiao S."/>
        </authorList>
    </citation>
    <scope>NUCLEOTIDE SEQUENCE [LARGE SCALE GENOMIC DNA]</scope>
    <source>
        <strain evidence="3">UMSG2</strain>
    </source>
</reference>
<comment type="caution">
    <text evidence="3">The sequence shown here is derived from an EMBL/GenBank/DDBJ whole genome shotgun (WGS) entry which is preliminary data.</text>
</comment>
<feature type="domain" description="Capsid protein N-terminal" evidence="2">
    <location>
        <begin position="219"/>
        <end position="369"/>
    </location>
</feature>
<sequence>MDFRAKDFIFNDVERPSLTKKSWVKLMNTIRANSAAYRIASNIREGYSEEQFVDKWESGGQEPNSNSLFDDVSNFITQKYTSASNALIKDHFTLNYNIYGDVGRNAFINENTLGLDVHIEWKIAKLRIELEIGVTTPISLQPEIMDMVRNGTLNRSEFVRRANMDYDSVKNMKQQQHHHILDVLKSAIGGQNLMTRLVKGRATNTMQPLSIARHHPLKHNMFLYQMCQAYPNKAIASKHKHVTIPADGDVFLVSDMKLNAYIEATMTYQEAWASLITYATCMGVLPEVEKAMIIASSISQNRYSRIAALPKVVSGADLVRPLMTNPPASNAPKPILTSDMATVLGRMHQMSLLVLLKDVIISAKNTSRGKGWEDVVINTIQNKEDELLAIGKNNSSLVMLPKTSEYNWWGRLDVKAVRHVQKFSLFEGLWLYNKATCGLFSGAFSSVIMGDYDGLSNHPLRENSTYSTMHDELIKAGVHESEIRIPMGEYTIDSPYVHSPDDEDGFCDFEEEYEIDIPQQPISLPKIVEDEPNDDSENDWYQSDDGQAS</sequence>